<proteinExistence type="predicted"/>
<evidence type="ECO:0000256" key="3">
    <source>
        <dbReference type="ARBA" id="ARBA00022737"/>
    </source>
</evidence>
<dbReference type="PROSITE" id="PS00198">
    <property type="entry name" value="4FE4S_FER_1"/>
    <property type="match status" value="2"/>
</dbReference>
<feature type="compositionally biased region" description="Polar residues" evidence="6">
    <location>
        <begin position="396"/>
        <end position="409"/>
    </location>
</feature>
<evidence type="ECO:0000256" key="1">
    <source>
        <dbReference type="ARBA" id="ARBA00022485"/>
    </source>
</evidence>
<comment type="caution">
    <text evidence="8">The sequence shown here is derived from an EMBL/GenBank/DDBJ whole genome shotgun (WGS) entry which is preliminary data.</text>
</comment>
<evidence type="ECO:0000313" key="9">
    <source>
        <dbReference type="Proteomes" id="UP001249959"/>
    </source>
</evidence>
<sequence length="438" mass="47761">MSTLGNYFKEIFEVVQSTRKGMALTWKHAWDARKQRTVHQIQDAGYFQQSEGIVTLEYPSLQIPTSVNGRYQLHNEMDDCIVCDKCVKVCPVDCIDIEPIKATGLVGHASDGSPIRLYAAKFDIDMSKCCFCGLCTTVCPTECLTMTSEYDFSVFDVKEHNFAFANLTAEEADEKRKLYEQFVAEKAAMKEAASQQSSVTSQESSVTSQQSLVTSQVSSVASPKFEGPTSNDQSLPSKPKPAFKPSFKKVASQESSPEENSPKSEGVLSPEENSPKPEGVVSPEENNRESEGPMSNDQSLTSKPKPAFKPSFKKVASQESSLEENSPKSEGEVSPEENSPKSEGVVSPEGNSPKSEGPMSNDQSLTSKPKPAFKPSFKKVASQESSSEENSPKSEGPTSNDQSLTSNSLPSKPKPAFKPSFKPKANPKPDAEEFNDNP</sequence>
<dbReference type="RefSeq" id="WP_316070801.1">
    <property type="nucleotide sequence ID" value="NZ_JAVNWW010000005.1"/>
</dbReference>
<keyword evidence="5" id="KW-0411">Iron-sulfur</keyword>
<feature type="region of interest" description="Disordered" evidence="6">
    <location>
        <begin position="219"/>
        <end position="438"/>
    </location>
</feature>
<feature type="compositionally biased region" description="Polar residues" evidence="6">
    <location>
        <begin position="349"/>
        <end position="366"/>
    </location>
</feature>
<dbReference type="InterPro" id="IPR017896">
    <property type="entry name" value="4Fe4S_Fe-S-bd"/>
</dbReference>
<dbReference type="EMBL" id="JAVNWW010000005">
    <property type="protein sequence ID" value="MDU0809352.1"/>
    <property type="molecule type" value="Genomic_DNA"/>
</dbReference>
<keyword evidence="1" id="KW-0004">4Fe-4S</keyword>
<feature type="domain" description="4Fe-4S ferredoxin-type" evidence="7">
    <location>
        <begin position="69"/>
        <end position="100"/>
    </location>
</feature>
<organism evidence="8 9">
    <name type="scientific">Aquirufa regiilacus</name>
    <dbReference type="NCBI Taxonomy" id="3024868"/>
    <lineage>
        <taxon>Bacteria</taxon>
        <taxon>Pseudomonadati</taxon>
        <taxon>Bacteroidota</taxon>
        <taxon>Cytophagia</taxon>
        <taxon>Cytophagales</taxon>
        <taxon>Flectobacillaceae</taxon>
        <taxon>Aquirufa</taxon>
    </lineage>
</organism>
<feature type="compositionally biased region" description="Low complexity" evidence="6">
    <location>
        <begin position="243"/>
        <end position="265"/>
    </location>
</feature>
<dbReference type="SUPFAM" id="SSF54862">
    <property type="entry name" value="4Fe-4S ferredoxins"/>
    <property type="match status" value="1"/>
</dbReference>
<dbReference type="InterPro" id="IPR010226">
    <property type="entry name" value="NADH_quinone_OxRdtase_chainI"/>
</dbReference>
<dbReference type="Pfam" id="PF12838">
    <property type="entry name" value="Fer4_7"/>
    <property type="match status" value="1"/>
</dbReference>
<reference evidence="8 9" key="1">
    <citation type="submission" date="2023-09" db="EMBL/GenBank/DDBJ databases">
        <title>Aquirufa genomes.</title>
        <authorList>
            <person name="Pitt A."/>
        </authorList>
    </citation>
    <scope>NUCLEOTIDE SEQUENCE [LARGE SCALE GENOMIC DNA]</scope>
    <source>
        <strain evidence="8 9">LEOWEIH-7C</strain>
    </source>
</reference>
<feature type="compositionally biased region" description="Low complexity" evidence="6">
    <location>
        <begin position="302"/>
        <end position="314"/>
    </location>
</feature>
<dbReference type="PROSITE" id="PS51379">
    <property type="entry name" value="4FE4S_FER_2"/>
    <property type="match status" value="2"/>
</dbReference>
<dbReference type="InterPro" id="IPR017900">
    <property type="entry name" value="4Fe4S_Fe_S_CS"/>
</dbReference>
<keyword evidence="9" id="KW-1185">Reference proteome</keyword>
<evidence type="ECO:0000256" key="4">
    <source>
        <dbReference type="ARBA" id="ARBA00023004"/>
    </source>
</evidence>
<accession>A0ABU3TUP1</accession>
<protein>
    <submittedName>
        <fullName evidence="8">4Fe-4S binding protein</fullName>
    </submittedName>
</protein>
<evidence type="ECO:0000256" key="2">
    <source>
        <dbReference type="ARBA" id="ARBA00022723"/>
    </source>
</evidence>
<gene>
    <name evidence="8" type="ORF">PQG45_09920</name>
</gene>
<keyword evidence="4" id="KW-0408">Iron</keyword>
<name>A0ABU3TUP1_9BACT</name>
<evidence type="ECO:0000256" key="5">
    <source>
        <dbReference type="ARBA" id="ARBA00023014"/>
    </source>
</evidence>
<feature type="compositionally biased region" description="Low complexity" evidence="6">
    <location>
        <begin position="367"/>
        <end position="395"/>
    </location>
</feature>
<evidence type="ECO:0000256" key="6">
    <source>
        <dbReference type="SAM" id="MobiDB-lite"/>
    </source>
</evidence>
<evidence type="ECO:0000313" key="8">
    <source>
        <dbReference type="EMBL" id="MDU0809352.1"/>
    </source>
</evidence>
<feature type="domain" description="4Fe-4S ferredoxin-type" evidence="7">
    <location>
        <begin position="120"/>
        <end position="149"/>
    </location>
</feature>
<dbReference type="Gene3D" id="3.30.70.3270">
    <property type="match status" value="1"/>
</dbReference>
<evidence type="ECO:0000259" key="7">
    <source>
        <dbReference type="PROSITE" id="PS51379"/>
    </source>
</evidence>
<keyword evidence="3" id="KW-0677">Repeat</keyword>
<dbReference type="PANTHER" id="PTHR10849">
    <property type="entry name" value="NADH DEHYDROGENASE UBIQUINONE IRON-SULFUR PROTEIN 8, MITOCHONDRIAL"/>
    <property type="match status" value="1"/>
</dbReference>
<keyword evidence="2" id="KW-0479">Metal-binding</keyword>
<dbReference type="Proteomes" id="UP001249959">
    <property type="component" value="Unassembled WGS sequence"/>
</dbReference>